<dbReference type="GO" id="GO:0016491">
    <property type="term" value="F:oxidoreductase activity"/>
    <property type="evidence" value="ECO:0007669"/>
    <property type="project" value="InterPro"/>
</dbReference>
<dbReference type="OrthoDB" id="9780520at2"/>
<organism evidence="1 2">
    <name type="scientific">Thauera chlorobenzoica</name>
    <dbReference type="NCBI Taxonomy" id="96773"/>
    <lineage>
        <taxon>Bacteria</taxon>
        <taxon>Pseudomonadati</taxon>
        <taxon>Pseudomonadota</taxon>
        <taxon>Betaproteobacteria</taxon>
        <taxon>Rhodocyclales</taxon>
        <taxon>Zoogloeaceae</taxon>
        <taxon>Thauera</taxon>
    </lineage>
</organism>
<evidence type="ECO:0000313" key="1">
    <source>
        <dbReference type="EMBL" id="APR04342.1"/>
    </source>
</evidence>
<dbReference type="Gene3D" id="3.90.180.10">
    <property type="entry name" value="Medium-chain alcohol dehydrogenases, catalytic domain"/>
    <property type="match status" value="1"/>
</dbReference>
<dbReference type="SUPFAM" id="SSF50129">
    <property type="entry name" value="GroES-like"/>
    <property type="match status" value="1"/>
</dbReference>
<dbReference type="InterPro" id="IPR036291">
    <property type="entry name" value="NAD(P)-bd_dom_sf"/>
</dbReference>
<dbReference type="InterPro" id="IPR020843">
    <property type="entry name" value="ER"/>
</dbReference>
<dbReference type="Pfam" id="PF00107">
    <property type="entry name" value="ADH_zinc_N"/>
    <property type="match status" value="1"/>
</dbReference>
<dbReference type="InterPro" id="IPR011032">
    <property type="entry name" value="GroES-like_sf"/>
</dbReference>
<dbReference type="EMBL" id="CP018839">
    <property type="protein sequence ID" value="APR04342.1"/>
    <property type="molecule type" value="Genomic_DNA"/>
</dbReference>
<dbReference type="AlphaFoldDB" id="A0A1H5XWP9"/>
<dbReference type="SUPFAM" id="SSF51735">
    <property type="entry name" value="NAD(P)-binding Rossmann-fold domains"/>
    <property type="match status" value="1"/>
</dbReference>
<dbReference type="InterPro" id="IPR052585">
    <property type="entry name" value="Lipid_raft_assoc_Zn_ADH"/>
</dbReference>
<dbReference type="STRING" id="96773.Tchl_1483"/>
<dbReference type="Proteomes" id="UP000185739">
    <property type="component" value="Chromosome"/>
</dbReference>
<dbReference type="SMART" id="SM00829">
    <property type="entry name" value="PKS_ER"/>
    <property type="match status" value="1"/>
</dbReference>
<sequence>MSGKNSEEAAAVAVRLVEQAADAASLRPVITPQPYPRLGHGHCIVEVRSAGVNPSDAKAALGLMPHAVWPRTPGRDYAGVIVGGSSHLVGMEVWGSGGDLGIVRDGSHARYLVIDTAAVSIKPAALSMREAGAVGVPFVTAYEGLRRAGLPVAGEVVLVMGGNGKVGQAAIQLAAQRGARVFAVNRRGEAYAGHACAPVELIDAERGDIAGQVRERTAGRGADIVFNTVGSPYFAAANQAMAPGARQILISTLDRAVPFDIFQFYRGRHTYVGIDSLALDSIACARILDELAPGFAAGTLAPFTTPPDAVYPRERAADAYRAVLGGARQRLVLEG</sequence>
<keyword evidence="2" id="KW-1185">Reference proteome</keyword>
<dbReference type="InterPro" id="IPR013154">
    <property type="entry name" value="ADH-like_N"/>
</dbReference>
<dbReference type="PANTHER" id="PTHR43482">
    <property type="entry name" value="PROTEIN AST1-RELATED"/>
    <property type="match status" value="1"/>
</dbReference>
<dbReference type="Pfam" id="PF08240">
    <property type="entry name" value="ADH_N"/>
    <property type="match status" value="1"/>
</dbReference>
<gene>
    <name evidence="1" type="ORF">Tchl_1483</name>
</gene>
<accession>A0A1H5XWP9</accession>
<evidence type="ECO:0000313" key="2">
    <source>
        <dbReference type="Proteomes" id="UP000185739"/>
    </source>
</evidence>
<dbReference type="InterPro" id="IPR013149">
    <property type="entry name" value="ADH-like_C"/>
</dbReference>
<reference evidence="1 2" key="1">
    <citation type="submission" date="2016-12" db="EMBL/GenBank/DDBJ databases">
        <title>Complete genome sequence of Thauera chlorobenzoica, a Betaproteobacterium degrading haloaromatics anaerobically to CO2 and halides.</title>
        <authorList>
            <person name="Goris T."/>
            <person name="Mergelsberg M."/>
            <person name="Boll M."/>
        </authorList>
    </citation>
    <scope>NUCLEOTIDE SEQUENCE [LARGE SCALE GENOMIC DNA]</scope>
    <source>
        <strain evidence="1 2">3CB1</strain>
    </source>
</reference>
<protein>
    <submittedName>
        <fullName evidence="1">Hydroxyhydroquinone oxidoreductase QorA</fullName>
    </submittedName>
</protein>
<name>A0A1H5XWP9_9RHOO</name>
<dbReference type="KEGG" id="tcl:Tchl_1483"/>
<dbReference type="RefSeq" id="WP_075147830.1">
    <property type="nucleotide sequence ID" value="NZ_CP018839.1"/>
</dbReference>
<dbReference type="PANTHER" id="PTHR43482:SF1">
    <property type="entry name" value="PROTEIN AST1-RELATED"/>
    <property type="match status" value="1"/>
</dbReference>
<proteinExistence type="predicted"/>